<dbReference type="InterPro" id="IPR020581">
    <property type="entry name" value="GDC_P"/>
</dbReference>
<evidence type="ECO:0000256" key="6">
    <source>
        <dbReference type="HAMAP-Rule" id="MF_00713"/>
    </source>
</evidence>
<dbReference type="InterPro" id="IPR015424">
    <property type="entry name" value="PyrdxlP-dep_Trfase"/>
</dbReference>
<evidence type="ECO:0000259" key="9">
    <source>
        <dbReference type="Pfam" id="PF21478"/>
    </source>
</evidence>
<accession>A0A6J4TUI5</accession>
<dbReference type="InterPro" id="IPR015421">
    <property type="entry name" value="PyrdxlP-dep_Trfase_major"/>
</dbReference>
<feature type="domain" description="Glycine cleavage system P-protein N-terminal" evidence="8">
    <location>
        <begin position="65"/>
        <end position="332"/>
    </location>
</feature>
<gene>
    <name evidence="6" type="primary">gcvPB</name>
    <name evidence="10" type="ORF">AVDCRST_MAG30-3905</name>
</gene>
<proteinExistence type="inferred from homology"/>
<evidence type="ECO:0000259" key="8">
    <source>
        <dbReference type="Pfam" id="PF02347"/>
    </source>
</evidence>
<evidence type="ECO:0000256" key="4">
    <source>
        <dbReference type="ARBA" id="ARBA00023002"/>
    </source>
</evidence>
<comment type="catalytic activity">
    <reaction evidence="5 6">
        <text>N(6)-[(R)-lipoyl]-L-lysyl-[glycine-cleavage complex H protein] + glycine + H(+) = N(6)-[(R)-S(8)-aminomethyldihydrolipoyl]-L-lysyl-[glycine-cleavage complex H protein] + CO2</text>
        <dbReference type="Rhea" id="RHEA:24304"/>
        <dbReference type="Rhea" id="RHEA-COMP:10494"/>
        <dbReference type="Rhea" id="RHEA-COMP:10495"/>
        <dbReference type="ChEBI" id="CHEBI:15378"/>
        <dbReference type="ChEBI" id="CHEBI:16526"/>
        <dbReference type="ChEBI" id="CHEBI:57305"/>
        <dbReference type="ChEBI" id="CHEBI:83099"/>
        <dbReference type="ChEBI" id="CHEBI:83143"/>
        <dbReference type="EC" id="1.4.4.2"/>
    </reaction>
</comment>
<dbReference type="NCBIfam" id="NF003346">
    <property type="entry name" value="PRK04366.1"/>
    <property type="match status" value="1"/>
</dbReference>
<evidence type="ECO:0000256" key="7">
    <source>
        <dbReference type="SAM" id="MobiDB-lite"/>
    </source>
</evidence>
<dbReference type="GO" id="GO:0004375">
    <property type="term" value="F:glycine dehydrogenase (decarboxylating) activity"/>
    <property type="evidence" value="ECO:0007669"/>
    <property type="project" value="UniProtKB-EC"/>
</dbReference>
<comment type="similarity">
    <text evidence="6">Belongs to the GcvP family. C-terminal subunit subfamily.</text>
</comment>
<dbReference type="PANTHER" id="PTHR11773:SF1">
    <property type="entry name" value="GLYCINE DEHYDROGENASE (DECARBOXYLATING), MITOCHONDRIAL"/>
    <property type="match status" value="1"/>
</dbReference>
<dbReference type="HAMAP" id="MF_00713">
    <property type="entry name" value="GcvPB"/>
    <property type="match status" value="1"/>
</dbReference>
<evidence type="ECO:0000256" key="1">
    <source>
        <dbReference type="ARBA" id="ARBA00001933"/>
    </source>
</evidence>
<dbReference type="Pfam" id="PF02347">
    <property type="entry name" value="GDC-P"/>
    <property type="match status" value="1"/>
</dbReference>
<feature type="domain" description="Glycine dehydrogenase C-terminal" evidence="9">
    <location>
        <begin position="400"/>
        <end position="507"/>
    </location>
</feature>
<dbReference type="GO" id="GO:0019464">
    <property type="term" value="P:glycine decarboxylation via glycine cleavage system"/>
    <property type="evidence" value="ECO:0007669"/>
    <property type="project" value="UniProtKB-UniRule"/>
</dbReference>
<dbReference type="Gene3D" id="6.20.440.10">
    <property type="match status" value="1"/>
</dbReference>
<protein>
    <recommendedName>
        <fullName evidence="6">Probable glycine dehydrogenase (decarboxylating) subunit 2</fullName>
        <ecNumber evidence="6">1.4.4.2</ecNumber>
    </recommendedName>
    <alternativeName>
        <fullName evidence="6">Glycine cleavage system P-protein subunit 2</fullName>
    </alternativeName>
    <alternativeName>
        <fullName evidence="6">Glycine decarboxylase subunit 2</fullName>
    </alternativeName>
    <alternativeName>
        <fullName evidence="6">Glycine dehydrogenase (aminomethyl-transferring) subunit 2</fullName>
    </alternativeName>
</protein>
<reference evidence="10" key="1">
    <citation type="submission" date="2020-02" db="EMBL/GenBank/DDBJ databases">
        <authorList>
            <person name="Meier V. D."/>
        </authorList>
    </citation>
    <scope>NUCLEOTIDE SEQUENCE</scope>
    <source>
        <strain evidence="10">AVDCRST_MAG30</strain>
    </source>
</reference>
<dbReference type="EC" id="1.4.4.2" evidence="6"/>
<sequence length="539" mass="59236">MSDTLNDNRLHGYPGIADNDGQDGREPVLHETPMQRDRARTIFDKSKEGRRAFTAPALDVDAQPLDDLIPARMRRTEPPKLPEISEPEINRHYKRLSTRNFDLDEGFYPLGSCTMKHNPKMHERVAALPGNSRLHPLQDPKRAQGALQLMYDLQVALGEIAGLPHVHLQPSAGSHGELAGVLLTRAYHEDRGDVRTKVLTPDTAHGTNPATVTMAGYEVVKVGTNADGGVDIDDLRAKADDQVACLMLTNPSTLGLFDRNIEEIASIVHGVGATLYYDGANLNAVMGISRPGDMGFDIVHYNLHKTFTQPHGGGGPGAGPIAVSDRIEPYLPRPQVVKREKGFVRPDIAGARPLDDVTYDLEFDRPKSIGRLRGFQGNYGVFVRSYAYILSLGGDGLREASETAVLNANYLLARLKEDGVAEYLPVAYDRLAMHEFVLSGAAMKRELGLKTLDLAKRLLDFGFHPPTVYFPLLVDEALLIEPTETETKETLDAFADAIAEILREAAQDPEIARNAPYTTPVRRLDEAGAAKRPVIRQPL</sequence>
<dbReference type="Gene3D" id="3.40.640.10">
    <property type="entry name" value="Type I PLP-dependent aspartate aminotransferase-like (Major domain)"/>
    <property type="match status" value="1"/>
</dbReference>
<keyword evidence="3 6" id="KW-0663">Pyridoxal phosphate</keyword>
<dbReference type="GO" id="GO:0030170">
    <property type="term" value="F:pyridoxal phosphate binding"/>
    <property type="evidence" value="ECO:0007669"/>
    <property type="project" value="TreeGrafter"/>
</dbReference>
<dbReference type="SUPFAM" id="SSF53383">
    <property type="entry name" value="PLP-dependent transferases"/>
    <property type="match status" value="1"/>
</dbReference>
<evidence type="ECO:0000256" key="3">
    <source>
        <dbReference type="ARBA" id="ARBA00022898"/>
    </source>
</evidence>
<evidence type="ECO:0000256" key="2">
    <source>
        <dbReference type="ARBA" id="ARBA00003788"/>
    </source>
</evidence>
<dbReference type="GO" id="GO:0005960">
    <property type="term" value="C:glycine cleavage complex"/>
    <property type="evidence" value="ECO:0007669"/>
    <property type="project" value="TreeGrafter"/>
</dbReference>
<dbReference type="InterPro" id="IPR049315">
    <property type="entry name" value="GDC-P_N"/>
</dbReference>
<feature type="compositionally biased region" description="Basic and acidic residues" evidence="7">
    <location>
        <begin position="22"/>
        <end position="51"/>
    </location>
</feature>
<keyword evidence="4 6" id="KW-0560">Oxidoreductase</keyword>
<dbReference type="AlphaFoldDB" id="A0A6J4TUI5"/>
<dbReference type="Gene3D" id="3.90.1150.10">
    <property type="entry name" value="Aspartate Aminotransferase, domain 1"/>
    <property type="match status" value="1"/>
</dbReference>
<comment type="cofactor">
    <cofactor evidence="1 6">
        <name>pyridoxal 5'-phosphate</name>
        <dbReference type="ChEBI" id="CHEBI:597326"/>
    </cofactor>
</comment>
<dbReference type="GO" id="GO:0016594">
    <property type="term" value="F:glycine binding"/>
    <property type="evidence" value="ECO:0007669"/>
    <property type="project" value="TreeGrafter"/>
</dbReference>
<dbReference type="InterPro" id="IPR049316">
    <property type="entry name" value="GDC-P_C"/>
</dbReference>
<dbReference type="FunFam" id="3.40.640.10:FF:000224">
    <property type="entry name" value="Probable glycine dehydrogenase (decarboxylating) subunit 2"/>
    <property type="match status" value="1"/>
</dbReference>
<feature type="compositionally biased region" description="Basic and acidic residues" evidence="7">
    <location>
        <begin position="1"/>
        <end position="10"/>
    </location>
</feature>
<comment type="function">
    <text evidence="2 6">The glycine cleavage system catalyzes the degradation of glycine. The P protein binds the alpha-amino group of glycine through its pyridoxal phosphate cofactor; CO(2) is released and the remaining methylamine moiety is then transferred to the lipoamide cofactor of the H protein.</text>
</comment>
<feature type="modified residue" description="N6-(pyridoxal phosphate)lysine" evidence="6">
    <location>
        <position position="305"/>
    </location>
</feature>
<dbReference type="FunFam" id="3.90.1150.10:FF:000014">
    <property type="entry name" value="Probable glycine dehydrogenase (decarboxylating) subunit 2"/>
    <property type="match status" value="1"/>
</dbReference>
<feature type="region of interest" description="Disordered" evidence="7">
    <location>
        <begin position="1"/>
        <end position="56"/>
    </location>
</feature>
<dbReference type="InterPro" id="IPR023012">
    <property type="entry name" value="GcvPB"/>
</dbReference>
<evidence type="ECO:0000313" key="10">
    <source>
        <dbReference type="EMBL" id="CAA9532346.1"/>
    </source>
</evidence>
<comment type="subunit">
    <text evidence="6">The glycine cleavage system is composed of four proteins: P, T, L and H. In this organism, the P 'protein' is a heterodimer of two subunits.</text>
</comment>
<dbReference type="GO" id="GO:0005829">
    <property type="term" value="C:cytosol"/>
    <property type="evidence" value="ECO:0007669"/>
    <property type="project" value="TreeGrafter"/>
</dbReference>
<organism evidence="10">
    <name type="scientific">uncultured Solirubrobacteraceae bacterium</name>
    <dbReference type="NCBI Taxonomy" id="1162706"/>
    <lineage>
        <taxon>Bacteria</taxon>
        <taxon>Bacillati</taxon>
        <taxon>Actinomycetota</taxon>
        <taxon>Thermoleophilia</taxon>
        <taxon>Solirubrobacterales</taxon>
        <taxon>Solirubrobacteraceae</taxon>
        <taxon>environmental samples</taxon>
    </lineage>
</organism>
<dbReference type="InterPro" id="IPR015422">
    <property type="entry name" value="PyrdxlP-dep_Trfase_small"/>
</dbReference>
<dbReference type="EMBL" id="CADCVS010000515">
    <property type="protein sequence ID" value="CAA9532346.1"/>
    <property type="molecule type" value="Genomic_DNA"/>
</dbReference>
<evidence type="ECO:0000256" key="5">
    <source>
        <dbReference type="ARBA" id="ARBA00049026"/>
    </source>
</evidence>
<dbReference type="PANTHER" id="PTHR11773">
    <property type="entry name" value="GLYCINE DEHYDROGENASE, DECARBOXYLATING"/>
    <property type="match status" value="1"/>
</dbReference>
<dbReference type="Pfam" id="PF21478">
    <property type="entry name" value="GcvP2_C"/>
    <property type="match status" value="1"/>
</dbReference>
<name>A0A6J4TUI5_9ACTN</name>